<organism evidence="1 2">
    <name type="scientific">Setophaga kirtlandii</name>
    <name type="common">Kirtland's warbler</name>
    <name type="synonym">Dendroica kirtlandii</name>
    <dbReference type="NCBI Taxonomy" id="298831"/>
    <lineage>
        <taxon>Eukaryota</taxon>
        <taxon>Metazoa</taxon>
        <taxon>Chordata</taxon>
        <taxon>Craniata</taxon>
        <taxon>Vertebrata</taxon>
        <taxon>Euteleostomi</taxon>
        <taxon>Archelosauria</taxon>
        <taxon>Archosauria</taxon>
        <taxon>Dinosauria</taxon>
        <taxon>Saurischia</taxon>
        <taxon>Theropoda</taxon>
        <taxon>Coelurosauria</taxon>
        <taxon>Aves</taxon>
        <taxon>Neognathae</taxon>
        <taxon>Neoaves</taxon>
        <taxon>Telluraves</taxon>
        <taxon>Australaves</taxon>
        <taxon>Passeriformes</taxon>
        <taxon>Passeroidea</taxon>
        <taxon>Parulidae</taxon>
        <taxon>Setophaga</taxon>
    </lineage>
</organism>
<dbReference type="AlphaFoldDB" id="A0A7L0R703"/>
<dbReference type="Proteomes" id="UP000550059">
    <property type="component" value="Unassembled WGS sequence"/>
</dbReference>
<evidence type="ECO:0000313" key="1">
    <source>
        <dbReference type="EMBL" id="NXL25570.1"/>
    </source>
</evidence>
<gene>
    <name evidence="1" type="primary">Erv31</name>
    <name evidence="1" type="ORF">SETKIR_R15926</name>
</gene>
<dbReference type="InterPro" id="IPR018154">
    <property type="entry name" value="TLV/ENV_coat_polyprotein"/>
</dbReference>
<dbReference type="Gene3D" id="1.10.287.210">
    <property type="match status" value="1"/>
</dbReference>
<dbReference type="EMBL" id="VXAS01022060">
    <property type="protein sequence ID" value="NXL25570.1"/>
    <property type="molecule type" value="Genomic_DNA"/>
</dbReference>
<reference evidence="1 2" key="1">
    <citation type="submission" date="2019-09" db="EMBL/GenBank/DDBJ databases">
        <title>Bird 10,000 Genomes (B10K) Project - Family phase.</title>
        <authorList>
            <person name="Zhang G."/>
        </authorList>
    </citation>
    <scope>NUCLEOTIDE SEQUENCE [LARGE SCALE GENOMIC DNA]</scope>
    <source>
        <strain evidence="1">B10K-DU-001-45</strain>
        <tissue evidence="1">Muscle</tissue>
    </source>
</reference>
<dbReference type="PANTHER" id="PTHR10424">
    <property type="entry name" value="VIRAL ENVELOPE PROTEIN"/>
    <property type="match status" value="1"/>
</dbReference>
<dbReference type="SUPFAM" id="SSF58069">
    <property type="entry name" value="Virus ectodomain"/>
    <property type="match status" value="1"/>
</dbReference>
<feature type="non-terminal residue" evidence="1">
    <location>
        <position position="1"/>
    </location>
</feature>
<name>A0A7L0R703_SETKR</name>
<evidence type="ECO:0000313" key="2">
    <source>
        <dbReference type="Proteomes" id="UP000550059"/>
    </source>
</evidence>
<feature type="non-terminal residue" evidence="1">
    <location>
        <position position="204"/>
    </location>
</feature>
<dbReference type="PANTHER" id="PTHR10424:SF68">
    <property type="entry name" value="ENDOGENOUS RETROVIRUS GROUP 3 MEMBER 1 ENV POLYPROTEIN"/>
    <property type="match status" value="1"/>
</dbReference>
<sequence>DGPFANGTWTLKGHYWICGQHAYHGLPPNCSGICYMGHIRLLFFVLPLVQGNQLGVNICDDLIREKQSIGAALAGESTPKWGKDEWPPKNIIPHYRSATWNSCGLISGARKKIYNLNGIIGLQAVFETITNQTATGLDLLANQSTQMRNAIFQHWIVLYYLLAEEVGICGKLNYSDCCLQIDGNGKVVKQITKEIKLPHVPIQT</sequence>
<accession>A0A7L0R703</accession>
<proteinExistence type="predicted"/>
<protein>
    <submittedName>
        <fullName evidence="1">ENR1 protein</fullName>
    </submittedName>
</protein>
<comment type="caution">
    <text evidence="1">The sequence shown here is derived from an EMBL/GenBank/DDBJ whole genome shotgun (WGS) entry which is preliminary data.</text>
</comment>
<keyword evidence="2" id="KW-1185">Reference proteome</keyword>